<dbReference type="CDD" id="cd02022">
    <property type="entry name" value="DPCK"/>
    <property type="match status" value="1"/>
</dbReference>
<evidence type="ECO:0000256" key="4">
    <source>
        <dbReference type="ARBA" id="ARBA00022993"/>
    </source>
</evidence>
<comment type="subcellular location">
    <subcellularLocation>
        <location evidence="5">Cytoplasm</location>
    </subcellularLocation>
</comment>
<dbReference type="InterPro" id="IPR027417">
    <property type="entry name" value="P-loop_NTPase"/>
</dbReference>
<keyword evidence="5" id="KW-0963">Cytoplasm</keyword>
<evidence type="ECO:0000313" key="9">
    <source>
        <dbReference type="Proteomes" id="UP000630353"/>
    </source>
</evidence>
<dbReference type="GO" id="GO:0005737">
    <property type="term" value="C:cytoplasm"/>
    <property type="evidence" value="ECO:0007669"/>
    <property type="project" value="UniProtKB-SubCell"/>
</dbReference>
<proteinExistence type="inferred from homology"/>
<reference evidence="8" key="1">
    <citation type="journal article" date="2014" name="Int. J. Syst. Evol. Microbiol.">
        <title>Complete genome sequence of Corynebacterium casei LMG S-19264T (=DSM 44701T), isolated from a smear-ripened cheese.</title>
        <authorList>
            <consortium name="US DOE Joint Genome Institute (JGI-PGF)"/>
            <person name="Walter F."/>
            <person name="Albersmeier A."/>
            <person name="Kalinowski J."/>
            <person name="Ruckert C."/>
        </authorList>
    </citation>
    <scope>NUCLEOTIDE SEQUENCE</scope>
    <source>
        <strain evidence="8">KCTC 42651</strain>
    </source>
</reference>
<feature type="binding site" evidence="5">
    <location>
        <begin position="11"/>
        <end position="16"/>
    </location>
    <ligand>
        <name>ATP</name>
        <dbReference type="ChEBI" id="CHEBI:30616"/>
    </ligand>
</feature>
<keyword evidence="9" id="KW-1185">Reference proteome</keyword>
<evidence type="ECO:0000256" key="6">
    <source>
        <dbReference type="NCBIfam" id="TIGR00152"/>
    </source>
</evidence>
<comment type="caution">
    <text evidence="8">The sequence shown here is derived from an EMBL/GenBank/DDBJ whole genome shotgun (WGS) entry which is preliminary data.</text>
</comment>
<keyword evidence="5 8" id="KW-0418">Kinase</keyword>
<gene>
    <name evidence="5 8" type="primary">coaE</name>
    <name evidence="8" type="ORF">GCM10017083_01880</name>
</gene>
<dbReference type="PROSITE" id="PS51219">
    <property type="entry name" value="DPCK"/>
    <property type="match status" value="1"/>
</dbReference>
<evidence type="ECO:0000313" key="8">
    <source>
        <dbReference type="EMBL" id="GHD39696.1"/>
    </source>
</evidence>
<protein>
    <recommendedName>
        <fullName evidence="5 6">Dephospho-CoA kinase</fullName>
        <ecNumber evidence="5 6">2.7.1.24</ecNumber>
    </recommendedName>
    <alternativeName>
        <fullName evidence="5">Dephosphocoenzyme A kinase</fullName>
    </alternativeName>
</protein>
<dbReference type="PANTHER" id="PTHR10695">
    <property type="entry name" value="DEPHOSPHO-COA KINASE-RELATED"/>
    <property type="match status" value="1"/>
</dbReference>
<dbReference type="GO" id="GO:0015937">
    <property type="term" value="P:coenzyme A biosynthetic process"/>
    <property type="evidence" value="ECO:0007669"/>
    <property type="project" value="UniProtKB-UniRule"/>
</dbReference>
<dbReference type="EC" id="2.7.1.24" evidence="5 6"/>
<dbReference type="GO" id="GO:0004140">
    <property type="term" value="F:dephospho-CoA kinase activity"/>
    <property type="evidence" value="ECO:0007669"/>
    <property type="project" value="UniProtKB-UniRule"/>
</dbReference>
<name>A0A918XNJ6_9PROT</name>
<dbReference type="SUPFAM" id="SSF52540">
    <property type="entry name" value="P-loop containing nucleoside triphosphate hydrolases"/>
    <property type="match status" value="1"/>
</dbReference>
<accession>A0A918XNJ6</accession>
<sequence>MKVLGLTGSIGMGKSTAAGMLRRLGLPVHDADAAVHRLLAKGGAAVPAIDTAFPGVVEDGAVDRAALGARVFGDPAALARLEAIVHPLVKHETARFLARCRRRRVPVAVLDVPLLLEGGGHRHCDLVAVVSAPAWLQRQRVMARPGMTESRLAAILAKQMPDAEKRRRADVVIPTGLGRAVTMRRLKRLVRKLRRNEEPECARSCSTRRRRAWTPRPATGSSRSAASS</sequence>
<feature type="region of interest" description="Disordered" evidence="7">
    <location>
        <begin position="197"/>
        <end position="228"/>
    </location>
</feature>
<dbReference type="Gene3D" id="3.40.50.300">
    <property type="entry name" value="P-loop containing nucleotide triphosphate hydrolases"/>
    <property type="match status" value="1"/>
</dbReference>
<evidence type="ECO:0000256" key="1">
    <source>
        <dbReference type="ARBA" id="ARBA00009018"/>
    </source>
</evidence>
<dbReference type="Pfam" id="PF01121">
    <property type="entry name" value="CoaE"/>
    <property type="match status" value="1"/>
</dbReference>
<dbReference type="InterPro" id="IPR001977">
    <property type="entry name" value="Depp_CoAkinase"/>
</dbReference>
<dbReference type="NCBIfam" id="TIGR00152">
    <property type="entry name" value="dephospho-CoA kinase"/>
    <property type="match status" value="1"/>
</dbReference>
<comment type="catalytic activity">
    <reaction evidence="5">
        <text>3'-dephospho-CoA + ATP = ADP + CoA + H(+)</text>
        <dbReference type="Rhea" id="RHEA:18245"/>
        <dbReference type="ChEBI" id="CHEBI:15378"/>
        <dbReference type="ChEBI" id="CHEBI:30616"/>
        <dbReference type="ChEBI" id="CHEBI:57287"/>
        <dbReference type="ChEBI" id="CHEBI:57328"/>
        <dbReference type="ChEBI" id="CHEBI:456216"/>
        <dbReference type="EC" id="2.7.1.24"/>
    </reaction>
</comment>
<evidence type="ECO:0000256" key="2">
    <source>
        <dbReference type="ARBA" id="ARBA00022741"/>
    </source>
</evidence>
<dbReference type="AlphaFoldDB" id="A0A918XNJ6"/>
<evidence type="ECO:0000256" key="5">
    <source>
        <dbReference type="HAMAP-Rule" id="MF_00376"/>
    </source>
</evidence>
<organism evidence="8 9">
    <name type="scientific">Thalassobaculum fulvum</name>
    <dbReference type="NCBI Taxonomy" id="1633335"/>
    <lineage>
        <taxon>Bacteria</taxon>
        <taxon>Pseudomonadati</taxon>
        <taxon>Pseudomonadota</taxon>
        <taxon>Alphaproteobacteria</taxon>
        <taxon>Rhodospirillales</taxon>
        <taxon>Thalassobaculaceae</taxon>
        <taxon>Thalassobaculum</taxon>
    </lineage>
</organism>
<dbReference type="PANTHER" id="PTHR10695:SF46">
    <property type="entry name" value="BIFUNCTIONAL COENZYME A SYNTHASE-RELATED"/>
    <property type="match status" value="1"/>
</dbReference>
<dbReference type="HAMAP" id="MF_00376">
    <property type="entry name" value="Dephospho_CoA_kinase"/>
    <property type="match status" value="1"/>
</dbReference>
<dbReference type="GO" id="GO:0005524">
    <property type="term" value="F:ATP binding"/>
    <property type="evidence" value="ECO:0007669"/>
    <property type="project" value="UniProtKB-UniRule"/>
</dbReference>
<dbReference type="RefSeq" id="WP_189987027.1">
    <property type="nucleotide sequence ID" value="NZ_BMZS01000001.1"/>
</dbReference>
<dbReference type="EMBL" id="BMZS01000001">
    <property type="protein sequence ID" value="GHD39696.1"/>
    <property type="molecule type" value="Genomic_DNA"/>
</dbReference>
<comment type="similarity">
    <text evidence="1 5">Belongs to the CoaE family.</text>
</comment>
<keyword evidence="2 5" id="KW-0547">Nucleotide-binding</keyword>
<keyword evidence="5" id="KW-0808">Transferase</keyword>
<comment type="function">
    <text evidence="5">Catalyzes the phosphorylation of the 3'-hydroxyl group of dephosphocoenzyme A to form coenzyme A.</text>
</comment>
<reference evidence="8" key="2">
    <citation type="submission" date="2020-09" db="EMBL/GenBank/DDBJ databases">
        <authorList>
            <person name="Sun Q."/>
            <person name="Kim S."/>
        </authorList>
    </citation>
    <scope>NUCLEOTIDE SEQUENCE</scope>
    <source>
        <strain evidence="8">KCTC 42651</strain>
    </source>
</reference>
<keyword evidence="4 5" id="KW-0173">Coenzyme A biosynthesis</keyword>
<dbReference type="Proteomes" id="UP000630353">
    <property type="component" value="Unassembled WGS sequence"/>
</dbReference>
<comment type="pathway">
    <text evidence="5">Cofactor biosynthesis; coenzyme A biosynthesis; CoA from (R)-pantothenate: step 5/5.</text>
</comment>
<evidence type="ECO:0000256" key="7">
    <source>
        <dbReference type="SAM" id="MobiDB-lite"/>
    </source>
</evidence>
<keyword evidence="3 5" id="KW-0067">ATP-binding</keyword>
<evidence type="ECO:0000256" key="3">
    <source>
        <dbReference type="ARBA" id="ARBA00022840"/>
    </source>
</evidence>